<evidence type="ECO:0000259" key="6">
    <source>
        <dbReference type="PROSITE" id="PS51332"/>
    </source>
</evidence>
<dbReference type="Proteomes" id="UP000318590">
    <property type="component" value="Unassembled WGS sequence"/>
</dbReference>
<evidence type="ECO:0000313" key="8">
    <source>
        <dbReference type="Proteomes" id="UP000318590"/>
    </source>
</evidence>
<accession>A0A547PJG0</accession>
<name>A0A547PJG0_9RHOB</name>
<dbReference type="OrthoDB" id="9801424at2"/>
<dbReference type="GO" id="GO:0003824">
    <property type="term" value="F:catalytic activity"/>
    <property type="evidence" value="ECO:0007669"/>
    <property type="project" value="InterPro"/>
</dbReference>
<evidence type="ECO:0000256" key="5">
    <source>
        <dbReference type="ARBA" id="ARBA00023014"/>
    </source>
</evidence>
<proteinExistence type="predicted"/>
<organism evidence="7 8">
    <name type="scientific">Palleronia caenipelagi</name>
    <dbReference type="NCBI Taxonomy" id="2489174"/>
    <lineage>
        <taxon>Bacteria</taxon>
        <taxon>Pseudomonadati</taxon>
        <taxon>Pseudomonadota</taxon>
        <taxon>Alphaproteobacteria</taxon>
        <taxon>Rhodobacterales</taxon>
        <taxon>Roseobacteraceae</taxon>
        <taxon>Palleronia</taxon>
    </lineage>
</organism>
<protein>
    <submittedName>
        <fullName evidence="7">RiPP maturation radical SAM protein 1</fullName>
    </submittedName>
</protein>
<dbReference type="SFLD" id="SFLDG01082">
    <property type="entry name" value="B12-binding_domain_containing"/>
    <property type="match status" value="1"/>
</dbReference>
<feature type="domain" description="B12-binding" evidence="6">
    <location>
        <begin position="67"/>
        <end position="207"/>
    </location>
</feature>
<dbReference type="AlphaFoldDB" id="A0A547PJG0"/>
<dbReference type="InterPro" id="IPR058240">
    <property type="entry name" value="rSAM_sf"/>
</dbReference>
<dbReference type="GO" id="GO:0051536">
    <property type="term" value="F:iron-sulfur cluster binding"/>
    <property type="evidence" value="ECO:0007669"/>
    <property type="project" value="UniProtKB-KW"/>
</dbReference>
<dbReference type="PANTHER" id="PTHR43409">
    <property type="entry name" value="ANAEROBIC MAGNESIUM-PROTOPORPHYRIN IX MONOMETHYL ESTER CYCLASE-RELATED"/>
    <property type="match status" value="1"/>
</dbReference>
<dbReference type="GO" id="GO:0031419">
    <property type="term" value="F:cobalamin binding"/>
    <property type="evidence" value="ECO:0007669"/>
    <property type="project" value="InterPro"/>
</dbReference>
<dbReference type="PANTHER" id="PTHR43409:SF7">
    <property type="entry name" value="BLL1977 PROTEIN"/>
    <property type="match status" value="1"/>
</dbReference>
<comment type="caution">
    <text evidence="7">The sequence shown here is derived from an EMBL/GenBank/DDBJ whole genome shotgun (WGS) entry which is preliminary data.</text>
</comment>
<reference evidence="7 8" key="1">
    <citation type="submission" date="2019-06" db="EMBL/GenBank/DDBJ databases">
        <title>Paenimaribius caenipelagi gen. nov., sp. nov., isolated from a tidal flat.</title>
        <authorList>
            <person name="Yoon J.-H."/>
        </authorList>
    </citation>
    <scope>NUCLEOTIDE SEQUENCE [LARGE SCALE GENOMIC DNA]</scope>
    <source>
        <strain evidence="7 8">JBTF-M29</strain>
    </source>
</reference>
<dbReference type="Gene3D" id="3.40.50.280">
    <property type="entry name" value="Cobalamin-binding domain"/>
    <property type="match status" value="1"/>
</dbReference>
<dbReference type="GO" id="GO:0046872">
    <property type="term" value="F:metal ion binding"/>
    <property type="evidence" value="ECO:0007669"/>
    <property type="project" value="UniProtKB-KW"/>
</dbReference>
<gene>
    <name evidence="7" type="ORF">FEV53_19280</name>
</gene>
<dbReference type="EMBL" id="VFSV01000082">
    <property type="protein sequence ID" value="TRD14260.1"/>
    <property type="molecule type" value="Genomic_DNA"/>
</dbReference>
<dbReference type="InterPro" id="IPR023984">
    <property type="entry name" value="rSAM_ocin_1"/>
</dbReference>
<dbReference type="SFLD" id="SFLDS00029">
    <property type="entry name" value="Radical_SAM"/>
    <property type="match status" value="1"/>
</dbReference>
<dbReference type="InterPro" id="IPR051198">
    <property type="entry name" value="BchE-like"/>
</dbReference>
<dbReference type="Gene3D" id="3.80.30.20">
    <property type="entry name" value="tm_1862 like domain"/>
    <property type="match status" value="1"/>
</dbReference>
<dbReference type="GO" id="GO:0005829">
    <property type="term" value="C:cytosol"/>
    <property type="evidence" value="ECO:0007669"/>
    <property type="project" value="TreeGrafter"/>
</dbReference>
<evidence type="ECO:0000313" key="7">
    <source>
        <dbReference type="EMBL" id="TRD14260.1"/>
    </source>
</evidence>
<keyword evidence="3" id="KW-0479">Metal-binding</keyword>
<keyword evidence="5" id="KW-0411">Iron-sulfur</keyword>
<dbReference type="InterPro" id="IPR006638">
    <property type="entry name" value="Elp3/MiaA/NifB-like_rSAM"/>
</dbReference>
<evidence type="ECO:0000256" key="2">
    <source>
        <dbReference type="ARBA" id="ARBA00022691"/>
    </source>
</evidence>
<sequence length="630" mass="69981">MKKDVALVVPPVLTVVRPLIGPSILAAQLKQRGISCSVHYSNIEYAEEIGVEQNEWLSNFSSTNWLLSEWIFSHAAFPAHHNGDPEKYFLTVFGEDYPAEMFDRVCQLAHGTSSFASRQAKKILDSGPQVVGFSTSFEQTAASLAIAEEVKKLAPETVIVFGGSNCMGEMARGLTSAFDVIDYAFNGESDVAFPNLCQEILDGERPTEAVVRPKKIMCLDDLPIPEYSDYFDAIAQTEFRDDVELALALESSRGCWWGQKNHCTFCGLNAAGMTFRSKSAPRLISEIEELSSKWQVNNFATTDNIMDFAHIDTVFRKLKRGDRRFRFFYEIKSNLKDEQIEILAQAGVDTIQPGIESLSDNTLKIMKKGVTALQNIFLLKRCKELNIHPIWNILAGFPGETVSSYRETIELIPKIAHLHPPRNVAQLRLDRFSPNYEQSELIGFSDVRPLPAYKFVFPLSEKEIRDIAYFFEGTCKGAIDDNIKRELQTLATSWQDRHFRGGGAPLLSAVTIAGAVMVKDTRVATSESLDTYMGVEAMLIHAFRNVKPTASVLHEVAEEVGSEVDAVEESLAKLVKRGLVVTIGRASLTLVCFPSQHAVQQPKERLFPGGELKRSIGDAFACKGRSGAMG</sequence>
<dbReference type="SUPFAM" id="SSF102114">
    <property type="entry name" value="Radical SAM enzymes"/>
    <property type="match status" value="1"/>
</dbReference>
<evidence type="ECO:0000256" key="4">
    <source>
        <dbReference type="ARBA" id="ARBA00023004"/>
    </source>
</evidence>
<dbReference type="SFLD" id="SFLDF00324">
    <property type="entry name" value="bacteriocin_maturation"/>
    <property type="match status" value="1"/>
</dbReference>
<evidence type="ECO:0000256" key="1">
    <source>
        <dbReference type="ARBA" id="ARBA00001966"/>
    </source>
</evidence>
<dbReference type="InterPro" id="IPR007197">
    <property type="entry name" value="rSAM"/>
</dbReference>
<dbReference type="SMART" id="SM00729">
    <property type="entry name" value="Elp3"/>
    <property type="match status" value="1"/>
</dbReference>
<dbReference type="RefSeq" id="WP_142836299.1">
    <property type="nucleotide sequence ID" value="NZ_VFSV01000082.1"/>
</dbReference>
<dbReference type="PROSITE" id="PS51332">
    <property type="entry name" value="B12_BINDING"/>
    <property type="match status" value="1"/>
</dbReference>
<keyword evidence="4" id="KW-0408">Iron</keyword>
<dbReference type="Pfam" id="PF04055">
    <property type="entry name" value="Radical_SAM"/>
    <property type="match status" value="1"/>
</dbReference>
<comment type="cofactor">
    <cofactor evidence="1">
        <name>[4Fe-4S] cluster</name>
        <dbReference type="ChEBI" id="CHEBI:49883"/>
    </cofactor>
</comment>
<dbReference type="InterPro" id="IPR023404">
    <property type="entry name" value="rSAM_horseshoe"/>
</dbReference>
<dbReference type="InterPro" id="IPR006158">
    <property type="entry name" value="Cobalamin-bd"/>
</dbReference>
<keyword evidence="8" id="KW-1185">Reference proteome</keyword>
<dbReference type="NCBIfam" id="TIGR03975">
    <property type="entry name" value="rSAM_ocin_1"/>
    <property type="match status" value="1"/>
</dbReference>
<evidence type="ECO:0000256" key="3">
    <source>
        <dbReference type="ARBA" id="ARBA00022723"/>
    </source>
</evidence>
<keyword evidence="2" id="KW-0949">S-adenosyl-L-methionine</keyword>